<dbReference type="Gene3D" id="3.20.20.80">
    <property type="entry name" value="Glycosidases"/>
    <property type="match status" value="1"/>
</dbReference>
<feature type="region of interest" description="Disordered" evidence="4">
    <location>
        <begin position="30"/>
        <end position="56"/>
    </location>
</feature>
<dbReference type="InterPro" id="IPR018087">
    <property type="entry name" value="Glyco_hydro_5_CS"/>
</dbReference>
<keyword evidence="7" id="KW-1185">Reference proteome</keyword>
<evidence type="ECO:0000313" key="7">
    <source>
        <dbReference type="Proteomes" id="UP000269793"/>
    </source>
</evidence>
<reference evidence="6 7" key="1">
    <citation type="submission" date="2018-10" db="EMBL/GenBank/DDBJ databases">
        <title>Complete genome sequence of Malassezia restricta CBS 7877.</title>
        <authorList>
            <person name="Morand S.C."/>
            <person name="Bertignac M."/>
            <person name="Iltis A."/>
            <person name="Kolder I."/>
            <person name="Pirovano W."/>
            <person name="Jourdain R."/>
            <person name="Clavaud C."/>
        </authorList>
    </citation>
    <scope>NUCLEOTIDE SEQUENCE [LARGE SCALE GENOMIC DNA]</scope>
    <source>
        <strain evidence="6 7">CBS 7877</strain>
    </source>
</reference>
<evidence type="ECO:0000313" key="6">
    <source>
        <dbReference type="EMBL" id="AYO44396.1"/>
    </source>
</evidence>
<feature type="region of interest" description="Disordered" evidence="4">
    <location>
        <begin position="70"/>
        <end position="92"/>
    </location>
</feature>
<keyword evidence="3 6" id="KW-0326">Glycosidase</keyword>
<dbReference type="FunFam" id="3.20.20.80:FF:000100">
    <property type="entry name" value="Glycoside hydrolase superfamily"/>
    <property type="match status" value="1"/>
</dbReference>
<dbReference type="InterPro" id="IPR017853">
    <property type="entry name" value="GH"/>
</dbReference>
<dbReference type="GO" id="GO:0009251">
    <property type="term" value="P:glucan catabolic process"/>
    <property type="evidence" value="ECO:0007669"/>
    <property type="project" value="TreeGrafter"/>
</dbReference>
<dbReference type="EC" id="3.2.1.58" evidence="6"/>
<dbReference type="AlphaFoldDB" id="A0A3G2S932"/>
<dbReference type="Proteomes" id="UP000269793">
    <property type="component" value="Chromosome VI"/>
</dbReference>
<evidence type="ECO:0000256" key="1">
    <source>
        <dbReference type="ARBA" id="ARBA00005641"/>
    </source>
</evidence>
<dbReference type="Pfam" id="PF00150">
    <property type="entry name" value="Cellulase"/>
    <property type="match status" value="1"/>
</dbReference>
<dbReference type="GO" id="GO:0004338">
    <property type="term" value="F:glucan exo-1,3-beta-glucosidase activity"/>
    <property type="evidence" value="ECO:0007669"/>
    <property type="project" value="UniProtKB-EC"/>
</dbReference>
<protein>
    <submittedName>
        <fullName evidence="6">Glucan 1,3-beta-glucosidase 3</fullName>
        <ecNumber evidence="6">3.2.1.58</ecNumber>
    </submittedName>
</protein>
<accession>A0A3G2S932</accession>
<dbReference type="SUPFAM" id="SSF51445">
    <property type="entry name" value="(Trans)glycosidases"/>
    <property type="match status" value="1"/>
</dbReference>
<organism evidence="6 7">
    <name type="scientific">Malassezia restricta (strain ATCC 96810 / NBRC 103918 / CBS 7877)</name>
    <name type="common">Seborrheic dermatitis infection agent</name>
    <dbReference type="NCBI Taxonomy" id="425264"/>
    <lineage>
        <taxon>Eukaryota</taxon>
        <taxon>Fungi</taxon>
        <taxon>Dikarya</taxon>
        <taxon>Basidiomycota</taxon>
        <taxon>Ustilaginomycotina</taxon>
        <taxon>Malasseziomycetes</taxon>
        <taxon>Malasseziales</taxon>
        <taxon>Malasseziaceae</taxon>
        <taxon>Malassezia</taxon>
    </lineage>
</organism>
<proteinExistence type="inferred from homology"/>
<evidence type="ECO:0000256" key="4">
    <source>
        <dbReference type="SAM" id="MobiDB-lite"/>
    </source>
</evidence>
<sequence>MQLTSTLLDFTKVASTLSLSVANYKPIPVLQTNDSSSHGRVGAVSNHKSGTEDHSAASWGMPSILHIPESSSKGNNGRVASSHKGSSGETVGTGCNVLDEYSPKDSLNVEFPPYNQTRANIMRYRKQIGVNGGSWFVLENWMAPSMFDCAADGKVSEMDFLNGYGGSEKGMKSAQARLEEHWDTWIQAKDFVEMKSLGLNTFRLPIGYWHLPGSNFTKNSDFEPYGKVYVNAWKYIKRAIKYADDNDIGVLIDMHGAYGSQNGQPHSGVNNGKADFFNDFNENKMTKLLVWLVQELEDVSNVIGIELLNEPHNTKRLWKWYSRTMDAMRKAQTKSRDMPLYFHDAFSPSQGAEFVSKRDDFVVQDTHSYFVYTQQDRDMSASKHTSHIEGQVQKSMSDLADKARGNMVVGEWSCALNPNSLRNSNNKRAATSDYCRAQTSTYLNATAGVMFWSWNMEHCSSNAGWCFKSVLPRYMKNSYNAWGLDGQITNKTINTVTEKIISQELPSKYRSDTKGKSLSVCNKDGGANQSSGSTKNSGRNAAVKKSQSHASKHDGSSKKNKHTLQHRSESHEGALNRRGFHHHVLSDILGYGDGFNTAKFLAGMMSLSRLGFEQQYLSDTGEYYKKHKIIDIGKHDSKSYKSHFKKGLNAMESKIIKIAEKA</sequence>
<dbReference type="GO" id="GO:0005576">
    <property type="term" value="C:extracellular region"/>
    <property type="evidence" value="ECO:0007669"/>
    <property type="project" value="TreeGrafter"/>
</dbReference>
<feature type="compositionally biased region" description="Polar residues" evidence="4">
    <location>
        <begin position="527"/>
        <end position="539"/>
    </location>
</feature>
<dbReference type="PANTHER" id="PTHR31297">
    <property type="entry name" value="GLUCAN ENDO-1,6-BETA-GLUCOSIDASE B"/>
    <property type="match status" value="1"/>
</dbReference>
<evidence type="ECO:0000259" key="5">
    <source>
        <dbReference type="Pfam" id="PF00150"/>
    </source>
</evidence>
<dbReference type="GO" id="GO:0046557">
    <property type="term" value="F:glucan endo-1,6-beta-glucosidase activity"/>
    <property type="evidence" value="ECO:0007669"/>
    <property type="project" value="TreeGrafter"/>
</dbReference>
<dbReference type="GO" id="GO:0009986">
    <property type="term" value="C:cell surface"/>
    <property type="evidence" value="ECO:0007669"/>
    <property type="project" value="TreeGrafter"/>
</dbReference>
<dbReference type="PROSITE" id="PS00659">
    <property type="entry name" value="GLYCOSYL_HYDROL_F5"/>
    <property type="match status" value="1"/>
</dbReference>
<dbReference type="InterPro" id="IPR001547">
    <property type="entry name" value="Glyco_hydro_5"/>
</dbReference>
<feature type="domain" description="Glycoside hydrolase family 5" evidence="5">
    <location>
        <begin position="172"/>
        <end position="455"/>
    </location>
</feature>
<feature type="compositionally biased region" description="Polar residues" evidence="4">
    <location>
        <begin position="70"/>
        <end position="90"/>
    </location>
</feature>
<comment type="similarity">
    <text evidence="1">Belongs to the glycosyl hydrolase 5 (cellulase A) family.</text>
</comment>
<gene>
    <name evidence="6" type="primary">exg3_2</name>
    <name evidence="6" type="ORF">DNF11_3446</name>
</gene>
<keyword evidence="2 6" id="KW-0378">Hydrolase</keyword>
<feature type="region of interest" description="Disordered" evidence="4">
    <location>
        <begin position="508"/>
        <end position="574"/>
    </location>
</feature>
<dbReference type="EMBL" id="CP033153">
    <property type="protein sequence ID" value="AYO44396.1"/>
    <property type="molecule type" value="Genomic_DNA"/>
</dbReference>
<evidence type="ECO:0000256" key="2">
    <source>
        <dbReference type="ARBA" id="ARBA00022801"/>
    </source>
</evidence>
<dbReference type="PANTHER" id="PTHR31297:SF43">
    <property type="entry name" value="GLUCAN 1,3-BETA-GLUCOSIDASE 3"/>
    <property type="match status" value="1"/>
</dbReference>
<name>A0A3G2S932_MALR7</name>
<evidence type="ECO:0000256" key="3">
    <source>
        <dbReference type="ARBA" id="ARBA00023295"/>
    </source>
</evidence>
<dbReference type="GO" id="GO:0005737">
    <property type="term" value="C:cytoplasm"/>
    <property type="evidence" value="ECO:0007669"/>
    <property type="project" value="UniProtKB-ARBA"/>
</dbReference>
<dbReference type="OrthoDB" id="1887033at2759"/>
<dbReference type="InterPro" id="IPR050386">
    <property type="entry name" value="Glycosyl_hydrolase_5"/>
</dbReference>
<dbReference type="VEuPathDB" id="FungiDB:DNF11_3446"/>